<comment type="catalytic activity">
    <reaction evidence="1">
        <text>D-ribulose 5-phosphate = (2S)-2-hydroxy-3-oxobutyl phosphate + formate + H(+)</text>
        <dbReference type="Rhea" id="RHEA:18457"/>
        <dbReference type="ChEBI" id="CHEBI:15378"/>
        <dbReference type="ChEBI" id="CHEBI:15740"/>
        <dbReference type="ChEBI" id="CHEBI:58121"/>
        <dbReference type="ChEBI" id="CHEBI:58830"/>
        <dbReference type="EC" id="4.1.99.12"/>
    </reaction>
</comment>
<evidence type="ECO:0000256" key="2">
    <source>
        <dbReference type="ARBA" id="ARBA00002284"/>
    </source>
</evidence>
<comment type="pathway">
    <text evidence="3">Cofactor biosynthesis; riboflavin biosynthesis; 2-hydroxy-3-oxobutyl phosphate from D-ribulose 5-phosphate: step 1/1.</text>
</comment>
<dbReference type="SUPFAM" id="SSF55821">
    <property type="entry name" value="YrdC/RibB"/>
    <property type="match status" value="1"/>
</dbReference>
<evidence type="ECO:0000313" key="10">
    <source>
        <dbReference type="Proteomes" id="UP000320338"/>
    </source>
</evidence>
<evidence type="ECO:0000256" key="1">
    <source>
        <dbReference type="ARBA" id="ARBA00000141"/>
    </source>
</evidence>
<keyword evidence="6" id="KW-0686">Riboflavin biosynthesis</keyword>
<evidence type="ECO:0000256" key="3">
    <source>
        <dbReference type="ARBA" id="ARBA00004904"/>
    </source>
</evidence>
<dbReference type="SUPFAM" id="SSF142695">
    <property type="entry name" value="RibA-like"/>
    <property type="match status" value="1"/>
</dbReference>
<dbReference type="GO" id="GO:0046872">
    <property type="term" value="F:metal ion binding"/>
    <property type="evidence" value="ECO:0007669"/>
    <property type="project" value="UniProtKB-KW"/>
</dbReference>
<dbReference type="UniPathway" id="UPA00275">
    <property type="reaction ID" value="UER00399"/>
</dbReference>
<dbReference type="PANTHER" id="PTHR21327">
    <property type="entry name" value="GTP CYCLOHYDROLASE II-RELATED"/>
    <property type="match status" value="1"/>
</dbReference>
<protein>
    <recommendedName>
        <fullName evidence="5">3,4-dihydroxy-2-butanone-4-phosphate synthase</fullName>
        <ecNumber evidence="5">4.1.99.12</ecNumber>
    </recommendedName>
</protein>
<dbReference type="Pfam" id="PF00926">
    <property type="entry name" value="DHBP_synthase"/>
    <property type="match status" value="1"/>
</dbReference>
<dbReference type="Gene3D" id="3.40.50.10990">
    <property type="entry name" value="GTP cyclohydrolase II"/>
    <property type="match status" value="1"/>
</dbReference>
<evidence type="ECO:0000256" key="7">
    <source>
        <dbReference type="ARBA" id="ARBA00022723"/>
    </source>
</evidence>
<dbReference type="GO" id="GO:0008686">
    <property type="term" value="F:3,4-dihydroxy-2-butanone-4-phosphate synthase activity"/>
    <property type="evidence" value="ECO:0007669"/>
    <property type="project" value="UniProtKB-EC"/>
</dbReference>
<evidence type="ECO:0000259" key="8">
    <source>
        <dbReference type="Pfam" id="PF00925"/>
    </source>
</evidence>
<dbReference type="Gene3D" id="3.90.870.10">
    <property type="entry name" value="DHBP synthase"/>
    <property type="match status" value="1"/>
</dbReference>
<proteinExistence type="inferred from homology"/>
<feature type="domain" description="GTP cyclohydrolase II" evidence="8">
    <location>
        <begin position="210"/>
        <end position="301"/>
    </location>
</feature>
<name>A0A4Y3WVC6_9PSEU</name>
<dbReference type="GO" id="GO:0005829">
    <property type="term" value="C:cytosol"/>
    <property type="evidence" value="ECO:0007669"/>
    <property type="project" value="TreeGrafter"/>
</dbReference>
<dbReference type="InterPro" id="IPR000422">
    <property type="entry name" value="DHBP_synthase_RibB"/>
</dbReference>
<dbReference type="Proteomes" id="UP000320338">
    <property type="component" value="Unassembled WGS sequence"/>
</dbReference>
<dbReference type="InterPro" id="IPR017945">
    <property type="entry name" value="DHBP_synth_RibB-like_a/b_dom"/>
</dbReference>
<dbReference type="OrthoDB" id="9793111at2"/>
<dbReference type="EC" id="4.1.99.12" evidence="5"/>
<sequence length="337" mass="34445">MVEEHGIGTALVDLAAGRPVVLVDDGGEGTLVFAAAAATPALLAFTVRHTSGCVCVALPGGACERLGLPPMHGADREERGRTHTVTVDARSGITTGISARDRARTLRLLADPAAVAGDLVRPGHVLPLRAAEGGVLGRAEPAEAAVDLVRLAGQQPAAALCEIVSVRRPGAMARARELAAFALVHGLALVTVGDVVAHRRWGERHVVRATESLLPTPHGTFRAIGYSCTLDGSEHIALVLGEVGAGRAVRVELHAECRLGDVFGSRLCGCRDRLEAALAAVAADGRGVVVYVGGASGRQIRCGAVPDGTAELVTAQILGDLGVPAAPVDDRHAAVSG</sequence>
<accession>A0A4Y3WVC6</accession>
<comment type="function">
    <text evidence="2">Catalyzes the conversion of D-ribulose 5-phosphate to formate and 3,4-dihydroxy-2-butanone 4-phosphate.</text>
</comment>
<dbReference type="PIRSF" id="PIRSF001259">
    <property type="entry name" value="RibA"/>
    <property type="match status" value="1"/>
</dbReference>
<gene>
    <name evidence="9" type="ORF">PHY01_51150</name>
</gene>
<keyword evidence="7" id="KW-0479">Metal-binding</keyword>
<dbReference type="InterPro" id="IPR036144">
    <property type="entry name" value="RibA-like_sf"/>
</dbReference>
<dbReference type="GO" id="GO:0009231">
    <property type="term" value="P:riboflavin biosynthetic process"/>
    <property type="evidence" value="ECO:0007669"/>
    <property type="project" value="UniProtKB-UniPathway"/>
</dbReference>
<dbReference type="PANTHER" id="PTHR21327:SF18">
    <property type="entry name" value="3,4-DIHYDROXY-2-BUTANONE 4-PHOSPHATE SYNTHASE"/>
    <property type="match status" value="1"/>
</dbReference>
<dbReference type="AlphaFoldDB" id="A0A4Y3WVC6"/>
<dbReference type="Pfam" id="PF00925">
    <property type="entry name" value="GTP_cyclohydro2"/>
    <property type="match status" value="1"/>
</dbReference>
<keyword evidence="10" id="KW-1185">Reference proteome</keyword>
<evidence type="ECO:0000256" key="5">
    <source>
        <dbReference type="ARBA" id="ARBA00012153"/>
    </source>
</evidence>
<evidence type="ECO:0000256" key="4">
    <source>
        <dbReference type="ARBA" id="ARBA00005520"/>
    </source>
</evidence>
<dbReference type="RefSeq" id="WP_141282672.1">
    <property type="nucleotide sequence ID" value="NZ_BAAARZ010000061.1"/>
</dbReference>
<evidence type="ECO:0000313" key="9">
    <source>
        <dbReference type="EMBL" id="GEC22832.1"/>
    </source>
</evidence>
<comment type="similarity">
    <text evidence="4">In the N-terminal section; belongs to the DHBP synthase family.</text>
</comment>
<dbReference type="InterPro" id="IPR032677">
    <property type="entry name" value="GTP_cyclohydro_II"/>
</dbReference>
<dbReference type="GO" id="GO:0003935">
    <property type="term" value="F:GTP cyclohydrolase II activity"/>
    <property type="evidence" value="ECO:0007669"/>
    <property type="project" value="TreeGrafter"/>
</dbReference>
<evidence type="ECO:0000256" key="6">
    <source>
        <dbReference type="ARBA" id="ARBA00022619"/>
    </source>
</evidence>
<organism evidence="9 10">
    <name type="scientific">Pseudonocardia hydrocarbonoxydans</name>
    <dbReference type="NCBI Taxonomy" id="76726"/>
    <lineage>
        <taxon>Bacteria</taxon>
        <taxon>Bacillati</taxon>
        <taxon>Actinomycetota</taxon>
        <taxon>Actinomycetes</taxon>
        <taxon>Pseudonocardiales</taxon>
        <taxon>Pseudonocardiaceae</taxon>
        <taxon>Pseudonocardia</taxon>
    </lineage>
</organism>
<reference evidence="9 10" key="1">
    <citation type="submission" date="2019-06" db="EMBL/GenBank/DDBJ databases">
        <title>Whole genome shotgun sequence of Pseudonocardia hydrocarbonoxydans NBRC 14498.</title>
        <authorList>
            <person name="Hosoyama A."/>
            <person name="Uohara A."/>
            <person name="Ohji S."/>
            <person name="Ichikawa N."/>
        </authorList>
    </citation>
    <scope>NUCLEOTIDE SEQUENCE [LARGE SCALE GENOMIC DNA]</scope>
    <source>
        <strain evidence="9 10">NBRC 14498</strain>
    </source>
</reference>
<comment type="caution">
    <text evidence="9">The sequence shown here is derived from an EMBL/GenBank/DDBJ whole genome shotgun (WGS) entry which is preliminary data.</text>
</comment>
<dbReference type="EMBL" id="BJNG01000059">
    <property type="protein sequence ID" value="GEC22832.1"/>
    <property type="molecule type" value="Genomic_DNA"/>
</dbReference>